<evidence type="ECO:0000256" key="3">
    <source>
        <dbReference type="PIRNR" id="PIRNR033490"/>
    </source>
</evidence>
<keyword evidence="3" id="KW-0378">Hydrolase</keyword>
<dbReference type="EC" id="3.1.-.-" evidence="3"/>
<sequence length="116" mass="13193">MIDNICRGELYIADLNPFEGCEQGGIRPVLIIQNDKGNKFSTTTIVAPITSNIYTKKRIPTHFTIDYALDRKSVVLFEQIRVIDKNRILRYIGKLNSKDLKNIDNKIAISLGIEKV</sequence>
<dbReference type="GO" id="GO:0016787">
    <property type="term" value="F:hydrolase activity"/>
    <property type="evidence" value="ECO:0007669"/>
    <property type="project" value="UniProtKB-KW"/>
</dbReference>
<protein>
    <recommendedName>
        <fullName evidence="3">mRNA interferase</fullName>
        <ecNumber evidence="3">3.1.-.-</ecNumber>
    </recommendedName>
</protein>
<evidence type="ECO:0000256" key="1">
    <source>
        <dbReference type="ARBA" id="ARBA00007521"/>
    </source>
</evidence>
<dbReference type="Pfam" id="PF02452">
    <property type="entry name" value="PemK_toxin"/>
    <property type="match status" value="1"/>
</dbReference>
<comment type="caution">
    <text evidence="4">The sequence shown here is derived from an EMBL/GenBank/DDBJ whole genome shotgun (WGS) entry which is preliminary data.</text>
</comment>
<dbReference type="AlphaFoldDB" id="A0AAP2UFU0"/>
<evidence type="ECO:0000256" key="2">
    <source>
        <dbReference type="ARBA" id="ARBA00022649"/>
    </source>
</evidence>
<comment type="similarity">
    <text evidence="1 3">Belongs to the PemK/MazF family.</text>
</comment>
<dbReference type="InterPro" id="IPR003477">
    <property type="entry name" value="PemK-like"/>
</dbReference>
<dbReference type="SUPFAM" id="SSF50118">
    <property type="entry name" value="Cell growth inhibitor/plasmid maintenance toxic component"/>
    <property type="match status" value="1"/>
</dbReference>
<dbReference type="GO" id="GO:0004521">
    <property type="term" value="F:RNA endonuclease activity"/>
    <property type="evidence" value="ECO:0007669"/>
    <property type="project" value="TreeGrafter"/>
</dbReference>
<evidence type="ECO:0000313" key="5">
    <source>
        <dbReference type="Proteomes" id="UP001204814"/>
    </source>
</evidence>
<proteinExistence type="inferred from homology"/>
<keyword evidence="2" id="KW-1277">Toxin-antitoxin system</keyword>
<dbReference type="RefSeq" id="WP_227352027.1">
    <property type="nucleotide sequence ID" value="NZ_JAJDKX010000007.1"/>
</dbReference>
<dbReference type="EMBL" id="JANGBO010000001">
    <property type="protein sequence ID" value="MCQ5060850.1"/>
    <property type="molecule type" value="Genomic_DNA"/>
</dbReference>
<dbReference type="GO" id="GO:0016075">
    <property type="term" value="P:rRNA catabolic process"/>
    <property type="evidence" value="ECO:0007669"/>
    <property type="project" value="TreeGrafter"/>
</dbReference>
<organism evidence="4 5">
    <name type="scientific">Faecalibacillus intestinalis</name>
    <dbReference type="NCBI Taxonomy" id="1982626"/>
    <lineage>
        <taxon>Bacteria</taxon>
        <taxon>Bacillati</taxon>
        <taxon>Bacillota</taxon>
        <taxon>Erysipelotrichia</taxon>
        <taxon>Erysipelotrichales</taxon>
        <taxon>Coprobacillaceae</taxon>
        <taxon>Faecalibacillus</taxon>
    </lineage>
</organism>
<reference evidence="4" key="1">
    <citation type="submission" date="2022-06" db="EMBL/GenBank/DDBJ databases">
        <title>Isolation of gut microbiota from human fecal samples.</title>
        <authorList>
            <person name="Pamer E.G."/>
            <person name="Barat B."/>
            <person name="Waligurski E."/>
            <person name="Medina S."/>
            <person name="Paddock L."/>
            <person name="Mostad J."/>
        </authorList>
    </citation>
    <scope>NUCLEOTIDE SEQUENCE</scope>
    <source>
        <strain evidence="4">DFI.6.24</strain>
    </source>
</reference>
<dbReference type="Proteomes" id="UP001204814">
    <property type="component" value="Unassembled WGS sequence"/>
</dbReference>
<dbReference type="PIRSF" id="PIRSF033490">
    <property type="entry name" value="MazF"/>
    <property type="match status" value="1"/>
</dbReference>
<evidence type="ECO:0000313" key="4">
    <source>
        <dbReference type="EMBL" id="MCQ5060850.1"/>
    </source>
</evidence>
<dbReference type="GO" id="GO:0006402">
    <property type="term" value="P:mRNA catabolic process"/>
    <property type="evidence" value="ECO:0007669"/>
    <property type="project" value="TreeGrafter"/>
</dbReference>
<dbReference type="PANTHER" id="PTHR33988">
    <property type="entry name" value="ENDORIBONUCLEASE MAZF-RELATED"/>
    <property type="match status" value="1"/>
</dbReference>
<comment type="function">
    <text evidence="3">Toxic component of a type II toxin-antitoxin (TA) system.</text>
</comment>
<dbReference type="GO" id="GO:0003677">
    <property type="term" value="F:DNA binding"/>
    <property type="evidence" value="ECO:0007669"/>
    <property type="project" value="InterPro"/>
</dbReference>
<dbReference type="Gene3D" id="2.30.30.110">
    <property type="match status" value="1"/>
</dbReference>
<dbReference type="PANTHER" id="PTHR33988:SF2">
    <property type="entry name" value="ENDORIBONUCLEASE MAZF"/>
    <property type="match status" value="1"/>
</dbReference>
<keyword evidence="3" id="KW-0540">Nuclease</keyword>
<dbReference type="InterPro" id="IPR011067">
    <property type="entry name" value="Plasmid_toxin/cell-grow_inhib"/>
</dbReference>
<name>A0AAP2UFU0_9FIRM</name>
<keyword evidence="3" id="KW-0255">Endonuclease</keyword>
<gene>
    <name evidence="4" type="ORF">NE542_03235</name>
</gene>
<accession>A0AAP2UFU0</accession>